<gene>
    <name evidence="5" type="ORF">D7316_04573</name>
</gene>
<organism evidence="5 6">
    <name type="scientific">Gordonia insulae</name>
    <dbReference type="NCBI Taxonomy" id="2420509"/>
    <lineage>
        <taxon>Bacteria</taxon>
        <taxon>Bacillati</taxon>
        <taxon>Actinomycetota</taxon>
        <taxon>Actinomycetes</taxon>
        <taxon>Mycobacteriales</taxon>
        <taxon>Gordoniaceae</taxon>
        <taxon>Gordonia</taxon>
    </lineage>
</organism>
<dbReference type="Gene3D" id="1.10.357.10">
    <property type="entry name" value="Tetracycline Repressor, domain 2"/>
    <property type="match status" value="1"/>
</dbReference>
<dbReference type="InterPro" id="IPR001647">
    <property type="entry name" value="HTH_TetR"/>
</dbReference>
<feature type="compositionally biased region" description="Basic and acidic residues" evidence="3">
    <location>
        <begin position="10"/>
        <end position="24"/>
    </location>
</feature>
<dbReference type="PRINTS" id="PR00455">
    <property type="entry name" value="HTHTETR"/>
</dbReference>
<proteinExistence type="predicted"/>
<evidence type="ECO:0000259" key="4">
    <source>
        <dbReference type="PROSITE" id="PS50977"/>
    </source>
</evidence>
<dbReference type="GO" id="GO:0000976">
    <property type="term" value="F:transcription cis-regulatory region binding"/>
    <property type="evidence" value="ECO:0007669"/>
    <property type="project" value="TreeGrafter"/>
</dbReference>
<keyword evidence="1 2" id="KW-0238">DNA-binding</keyword>
<feature type="domain" description="HTH tetR-type" evidence="4">
    <location>
        <begin position="34"/>
        <end position="94"/>
    </location>
</feature>
<dbReference type="AlphaFoldDB" id="A0A3G8JS72"/>
<dbReference type="PROSITE" id="PS50977">
    <property type="entry name" value="HTH_TETR_2"/>
    <property type="match status" value="1"/>
</dbReference>
<sequence length="210" mass="22026">MSPSMPESPAEEHGGTSRGDHRGTEPWLAPERADLAAQRILDVAEELFIEHGVPAVTMRGLAAAAGCSRATLYRYYPGKSEVLAAYVDRAAGELGAAIGSVADDEADPAAQLIAAVTTAITGVRSNPALRTWFTADAAGSSADLALLSPAIEEMAAGFLARITPDTDGAERRDRARWLVRVIVSLLTTPGASADDERDMVARFVVPVVLA</sequence>
<evidence type="ECO:0000313" key="6">
    <source>
        <dbReference type="Proteomes" id="UP000271469"/>
    </source>
</evidence>
<dbReference type="InterPro" id="IPR050109">
    <property type="entry name" value="HTH-type_TetR-like_transc_reg"/>
</dbReference>
<protein>
    <submittedName>
        <fullName evidence="5">Putative HTH-type transcriptional regulator</fullName>
    </submittedName>
</protein>
<dbReference type="KEGG" id="gom:D7316_04573"/>
<accession>A0A3G8JS72</accession>
<name>A0A3G8JS72_9ACTN</name>
<dbReference type="GO" id="GO:0003700">
    <property type="term" value="F:DNA-binding transcription factor activity"/>
    <property type="evidence" value="ECO:0007669"/>
    <property type="project" value="TreeGrafter"/>
</dbReference>
<dbReference type="Proteomes" id="UP000271469">
    <property type="component" value="Chromosome"/>
</dbReference>
<dbReference type="Pfam" id="PF00440">
    <property type="entry name" value="TetR_N"/>
    <property type="match status" value="1"/>
</dbReference>
<dbReference type="InterPro" id="IPR009057">
    <property type="entry name" value="Homeodomain-like_sf"/>
</dbReference>
<dbReference type="PANTHER" id="PTHR30055">
    <property type="entry name" value="HTH-TYPE TRANSCRIPTIONAL REGULATOR RUTR"/>
    <property type="match status" value="1"/>
</dbReference>
<keyword evidence="6" id="KW-1185">Reference proteome</keyword>
<reference evidence="5 6" key="1">
    <citation type="submission" date="2018-11" db="EMBL/GenBank/DDBJ databases">
        <title>Gordonia insulae sp. nov., isolated from an island soil.</title>
        <authorList>
            <person name="Kim Y.S."/>
            <person name="Kim S.B."/>
        </authorList>
    </citation>
    <scope>NUCLEOTIDE SEQUENCE [LARGE SCALE GENOMIC DNA]</scope>
    <source>
        <strain evidence="5 6">MMS17-SY073</strain>
    </source>
</reference>
<feature type="region of interest" description="Disordered" evidence="3">
    <location>
        <begin position="1"/>
        <end position="26"/>
    </location>
</feature>
<evidence type="ECO:0000313" key="5">
    <source>
        <dbReference type="EMBL" id="AZG47961.1"/>
    </source>
</evidence>
<dbReference type="PANTHER" id="PTHR30055:SF200">
    <property type="entry name" value="HTH-TYPE TRANSCRIPTIONAL REPRESSOR BDCR"/>
    <property type="match status" value="1"/>
</dbReference>
<feature type="DNA-binding region" description="H-T-H motif" evidence="2">
    <location>
        <begin position="57"/>
        <end position="76"/>
    </location>
</feature>
<dbReference type="EMBL" id="CP033972">
    <property type="protein sequence ID" value="AZG47961.1"/>
    <property type="molecule type" value="Genomic_DNA"/>
</dbReference>
<dbReference type="SUPFAM" id="SSF46689">
    <property type="entry name" value="Homeodomain-like"/>
    <property type="match status" value="1"/>
</dbReference>
<evidence type="ECO:0000256" key="2">
    <source>
        <dbReference type="PROSITE-ProRule" id="PRU00335"/>
    </source>
</evidence>
<evidence type="ECO:0000256" key="1">
    <source>
        <dbReference type="ARBA" id="ARBA00023125"/>
    </source>
</evidence>
<evidence type="ECO:0000256" key="3">
    <source>
        <dbReference type="SAM" id="MobiDB-lite"/>
    </source>
</evidence>